<evidence type="ECO:0000313" key="12">
    <source>
        <dbReference type="EMBL" id="CUN84345.1"/>
    </source>
</evidence>
<comment type="similarity">
    <text evidence="11">Belongs to the KdpC family.</text>
</comment>
<dbReference type="EMBL" id="CYYK01000003">
    <property type="protein sequence ID" value="CUN84345.1"/>
    <property type="molecule type" value="Genomic_DNA"/>
</dbReference>
<evidence type="ECO:0000256" key="8">
    <source>
        <dbReference type="ARBA" id="ARBA00022989"/>
    </source>
</evidence>
<keyword evidence="2 11" id="KW-1003">Cell membrane</keyword>
<evidence type="ECO:0000256" key="9">
    <source>
        <dbReference type="ARBA" id="ARBA00023065"/>
    </source>
</evidence>
<evidence type="ECO:0000313" key="17">
    <source>
        <dbReference type="Proteomes" id="UP000284660"/>
    </source>
</evidence>
<dbReference type="NCBIfam" id="NF010606">
    <property type="entry name" value="PRK14002.1"/>
    <property type="match status" value="1"/>
</dbReference>
<dbReference type="PANTHER" id="PTHR30042:SF2">
    <property type="entry name" value="POTASSIUM-TRANSPORTING ATPASE KDPC SUBUNIT"/>
    <property type="match status" value="1"/>
</dbReference>
<dbReference type="RefSeq" id="WP_005868610.1">
    <property type="nucleotide sequence ID" value="NZ_CABMKT010000001.1"/>
</dbReference>
<dbReference type="EMBL" id="QSJN01000004">
    <property type="protein sequence ID" value="RHD75850.1"/>
    <property type="molecule type" value="Genomic_DNA"/>
</dbReference>
<dbReference type="PIRSF" id="PIRSF001296">
    <property type="entry name" value="K_ATPase_KdpC"/>
    <property type="match status" value="1"/>
</dbReference>
<keyword evidence="9 11" id="KW-0406">Ion transport</keyword>
<dbReference type="AlphaFoldDB" id="A0A174AA74"/>
<dbReference type="GO" id="GO:0005886">
    <property type="term" value="C:plasma membrane"/>
    <property type="evidence" value="ECO:0007669"/>
    <property type="project" value="UniProtKB-SubCell"/>
</dbReference>
<keyword evidence="10 11" id="KW-0472">Membrane</keyword>
<feature type="transmembrane region" description="Helical" evidence="11">
    <location>
        <begin position="12"/>
        <end position="31"/>
    </location>
</feature>
<dbReference type="PANTHER" id="PTHR30042">
    <property type="entry name" value="POTASSIUM-TRANSPORTING ATPASE C CHAIN"/>
    <property type="match status" value="1"/>
</dbReference>
<dbReference type="Pfam" id="PF02669">
    <property type="entry name" value="KdpC"/>
    <property type="match status" value="1"/>
</dbReference>
<comment type="subunit">
    <text evidence="11">The system is composed of three essential subunits: KdpA, KdpB and KdpC.</text>
</comment>
<keyword evidence="7 11" id="KW-0630">Potassium</keyword>
<sequence>MISNLFKSLRLTIAFCLFFSVFYIFVLWLFAQVAGPNKGNAELVTLNGKVVGAANVGQNFTQDIYFWGRPSHAGDGYDASSSAGSNKGPSNEEHLALLEERIDTFLVHHPYLTREKVPAEIITASSSGLDPHISPKAAYAQAKRVADARGWSEEKVMGIVNSHVEKPLLGMFGTEKVNVLKLNVALDQASNNK</sequence>
<evidence type="ECO:0000313" key="14">
    <source>
        <dbReference type="EMBL" id="MDB9007022.1"/>
    </source>
</evidence>
<keyword evidence="1 11" id="KW-0813">Transport</keyword>
<keyword evidence="6 11" id="KW-0067">ATP-binding</keyword>
<reference evidence="14" key="4">
    <citation type="submission" date="2023-01" db="EMBL/GenBank/DDBJ databases">
        <title>Human gut microbiome strain richness.</title>
        <authorList>
            <person name="Chen-Liaw A."/>
        </authorList>
    </citation>
    <scope>NUCLEOTIDE SEQUENCE</scope>
    <source>
        <strain evidence="14">RTP21484st1_E5_RTP21484_190118</strain>
    </source>
</reference>
<proteinExistence type="inferred from homology"/>
<keyword evidence="8 11" id="KW-1133">Transmembrane helix</keyword>
<protein>
    <recommendedName>
        <fullName evidence="11">Potassium-transporting ATPase KdpC subunit</fullName>
    </recommendedName>
    <alternativeName>
        <fullName evidence="11">ATP phosphohydrolase [potassium-transporting] C chain</fullName>
    </alternativeName>
    <alternativeName>
        <fullName evidence="11">Potassium-binding and translocating subunit C</fullName>
    </alternativeName>
    <alternativeName>
        <fullName evidence="11">Potassium-translocating ATPase C chain</fullName>
    </alternativeName>
</protein>
<keyword evidence="4 11" id="KW-0812">Transmembrane</keyword>
<dbReference type="GO" id="GO:0008556">
    <property type="term" value="F:P-type potassium transmembrane transporter activity"/>
    <property type="evidence" value="ECO:0007669"/>
    <property type="project" value="InterPro"/>
</dbReference>
<evidence type="ECO:0000256" key="10">
    <source>
        <dbReference type="ARBA" id="ARBA00023136"/>
    </source>
</evidence>
<comment type="caution">
    <text evidence="15">The sequence shown here is derived from an EMBL/GenBank/DDBJ whole genome shotgun (WGS) entry which is preliminary data.</text>
</comment>
<evidence type="ECO:0000256" key="1">
    <source>
        <dbReference type="ARBA" id="ARBA00022448"/>
    </source>
</evidence>
<evidence type="ECO:0000313" key="13">
    <source>
        <dbReference type="EMBL" id="MCB6517700.1"/>
    </source>
</evidence>
<keyword evidence="3 11" id="KW-0633">Potassium transport</keyword>
<reference evidence="15 17" key="2">
    <citation type="submission" date="2018-08" db="EMBL/GenBank/DDBJ databases">
        <title>A genome reference for cultivated species of the human gut microbiota.</title>
        <authorList>
            <person name="Zou Y."/>
            <person name="Xue W."/>
            <person name="Luo G."/>
        </authorList>
    </citation>
    <scope>NUCLEOTIDE SEQUENCE [LARGE SCALE GENOMIC DNA]</scope>
    <source>
        <strain evidence="15 17">AM30-4</strain>
    </source>
</reference>
<accession>A0A174AA74</accession>
<evidence type="ECO:0000256" key="11">
    <source>
        <dbReference type="HAMAP-Rule" id="MF_00276"/>
    </source>
</evidence>
<evidence type="ECO:0000256" key="2">
    <source>
        <dbReference type="ARBA" id="ARBA00022475"/>
    </source>
</evidence>
<reference evidence="12 16" key="1">
    <citation type="submission" date="2015-09" db="EMBL/GenBank/DDBJ databases">
        <authorList>
            <consortium name="Pathogen Informatics"/>
        </authorList>
    </citation>
    <scope>NUCLEOTIDE SEQUENCE [LARGE SCALE GENOMIC DNA]</scope>
    <source>
        <strain evidence="12 16">2789STDY5608822</strain>
    </source>
</reference>
<evidence type="ECO:0000313" key="15">
    <source>
        <dbReference type="EMBL" id="RHD75850.1"/>
    </source>
</evidence>
<evidence type="ECO:0000256" key="3">
    <source>
        <dbReference type="ARBA" id="ARBA00022538"/>
    </source>
</evidence>
<evidence type="ECO:0000313" key="16">
    <source>
        <dbReference type="Proteomes" id="UP000095455"/>
    </source>
</evidence>
<dbReference type="NCBIfam" id="NF001454">
    <property type="entry name" value="PRK00315.1"/>
    <property type="match status" value="1"/>
</dbReference>
<reference evidence="13" key="3">
    <citation type="submission" date="2021-10" db="EMBL/GenBank/DDBJ databases">
        <title>Collection of gut derived symbiotic bacterial strains cultured from healthy donors.</title>
        <authorList>
            <person name="Lin H."/>
            <person name="Littmann E."/>
            <person name="Kohout C."/>
            <person name="Pamer E.G."/>
        </authorList>
    </citation>
    <scope>NUCLEOTIDE SEQUENCE</scope>
    <source>
        <strain evidence="13">DFI.2.94</strain>
    </source>
</reference>
<dbReference type="HAMAP" id="MF_00276">
    <property type="entry name" value="KdpC"/>
    <property type="match status" value="1"/>
</dbReference>
<gene>
    <name evidence="11" type="primary">kdpC</name>
    <name evidence="15" type="ORF">DW782_09445</name>
    <name evidence="12" type="ORF">ERS852380_01126</name>
    <name evidence="13" type="ORF">LI194_07820</name>
    <name evidence="14" type="ORF">PN599_18720</name>
</gene>
<evidence type="ECO:0000256" key="7">
    <source>
        <dbReference type="ARBA" id="ARBA00022958"/>
    </source>
</evidence>
<comment type="subcellular location">
    <subcellularLocation>
        <location evidence="11">Cell membrane</location>
        <topology evidence="11">Single-pass membrane protein</topology>
    </subcellularLocation>
</comment>
<comment type="function">
    <text evidence="11">Part of the high-affinity ATP-driven potassium transport (or Kdp) system, which catalyzes the hydrolysis of ATP coupled with the electrogenic transport of potassium into the cytoplasm. This subunit acts as a catalytic chaperone that increases the ATP-binding affinity of the ATP-hydrolyzing subunit KdpB by the formation of a transient KdpB/KdpC/ATP ternary complex.</text>
</comment>
<name>A0A174AA74_PARDI</name>
<dbReference type="GO" id="GO:0005524">
    <property type="term" value="F:ATP binding"/>
    <property type="evidence" value="ECO:0007669"/>
    <property type="project" value="UniProtKB-UniRule"/>
</dbReference>
<keyword evidence="5 11" id="KW-0547">Nucleotide-binding</keyword>
<dbReference type="InterPro" id="IPR003820">
    <property type="entry name" value="KdpC"/>
</dbReference>
<dbReference type="EMBL" id="JAJCNI010000007">
    <property type="protein sequence ID" value="MCB6517700.1"/>
    <property type="molecule type" value="Genomic_DNA"/>
</dbReference>
<evidence type="ECO:0000256" key="6">
    <source>
        <dbReference type="ARBA" id="ARBA00022840"/>
    </source>
</evidence>
<evidence type="ECO:0000256" key="5">
    <source>
        <dbReference type="ARBA" id="ARBA00022741"/>
    </source>
</evidence>
<dbReference type="Proteomes" id="UP001198806">
    <property type="component" value="Unassembled WGS sequence"/>
</dbReference>
<dbReference type="Proteomes" id="UP000095455">
    <property type="component" value="Unassembled WGS sequence"/>
</dbReference>
<dbReference type="NCBIfam" id="TIGR00681">
    <property type="entry name" value="kdpC"/>
    <property type="match status" value="1"/>
</dbReference>
<dbReference type="Proteomes" id="UP000284660">
    <property type="component" value="Unassembled WGS sequence"/>
</dbReference>
<dbReference type="EMBL" id="JAQMPJ010000025">
    <property type="protein sequence ID" value="MDB9007022.1"/>
    <property type="molecule type" value="Genomic_DNA"/>
</dbReference>
<evidence type="ECO:0000256" key="4">
    <source>
        <dbReference type="ARBA" id="ARBA00022692"/>
    </source>
</evidence>
<organism evidence="15 17">
    <name type="scientific">Parabacteroides distasonis</name>
    <dbReference type="NCBI Taxonomy" id="823"/>
    <lineage>
        <taxon>Bacteria</taxon>
        <taxon>Pseudomonadati</taxon>
        <taxon>Bacteroidota</taxon>
        <taxon>Bacteroidia</taxon>
        <taxon>Bacteroidales</taxon>
        <taxon>Tannerellaceae</taxon>
        <taxon>Parabacteroides</taxon>
    </lineage>
</organism>
<dbReference type="Proteomes" id="UP001210126">
    <property type="component" value="Unassembled WGS sequence"/>
</dbReference>